<comment type="catalytic activity">
    <reaction evidence="8 9">
        <text>RNA(n) + a ribonucleoside 5'-triphosphate = RNA(n+1) + diphosphate</text>
        <dbReference type="Rhea" id="RHEA:21248"/>
        <dbReference type="Rhea" id="RHEA-COMP:14527"/>
        <dbReference type="Rhea" id="RHEA-COMP:17342"/>
        <dbReference type="ChEBI" id="CHEBI:33019"/>
        <dbReference type="ChEBI" id="CHEBI:61557"/>
        <dbReference type="ChEBI" id="CHEBI:140395"/>
        <dbReference type="EC" id="2.7.7.6"/>
    </reaction>
</comment>
<sequence>MCQEKLVQEAVDTLLDNGIRGQPMRDDHNKVYKSFSDVIEGKEGRFRETLLGKRVDYSGRSVIVVGPSLSLHRCGLPREIAIELFQTFVIRGLIRQHLAPNIGVAKSKIREKGSIIWEILQEVMRGHPVLLNRVPTLRRLDFDGDQMVVHVPLSLEAQAEARLLMFSHMNLLSPAIGDSISVPTQDMLIGLYVLTSGNRRGICANSMNSGLSGSTRTLVPDPTFYENQDREKEVFQSLTQTHWRSPLSGIRGYLWQNGPICSSAVERSAVN</sequence>
<evidence type="ECO:0000256" key="9">
    <source>
        <dbReference type="RuleBase" id="RU004279"/>
    </source>
</evidence>
<dbReference type="EC" id="2.7.7.6" evidence="9"/>
<evidence type="ECO:0000256" key="4">
    <source>
        <dbReference type="ARBA" id="ARBA00022679"/>
    </source>
</evidence>
<keyword evidence="7 9" id="KW-0804">Transcription</keyword>
<evidence type="ECO:0000313" key="11">
    <source>
        <dbReference type="EMBL" id="KAK8485132.1"/>
    </source>
</evidence>
<name>A0ABR1ZXG3_9ROSI</name>
<evidence type="ECO:0000256" key="5">
    <source>
        <dbReference type="ARBA" id="ARBA00022695"/>
    </source>
</evidence>
<dbReference type="InterPro" id="IPR006592">
    <property type="entry name" value="RNA_pol_N"/>
</dbReference>
<evidence type="ECO:0000256" key="6">
    <source>
        <dbReference type="ARBA" id="ARBA00022833"/>
    </source>
</evidence>
<keyword evidence="12" id="KW-1185">Reference proteome</keyword>
<feature type="domain" description="RNA polymerase N-terminal" evidence="10">
    <location>
        <begin position="1"/>
        <end position="195"/>
    </location>
</feature>
<comment type="function">
    <text evidence="1 9">DNA-dependent RNA polymerase catalyzes the transcription of DNA into RNA using the four ribonucleoside triphosphates as substrates.</text>
</comment>
<protein>
    <recommendedName>
        <fullName evidence="9">DNA-directed RNA polymerase subunit</fullName>
        <ecNumber evidence="9">2.7.7.6</ecNumber>
    </recommendedName>
</protein>
<comment type="caution">
    <text evidence="11">The sequence shown here is derived from an EMBL/GenBank/DDBJ whole genome shotgun (WGS) entry which is preliminary data.</text>
</comment>
<keyword evidence="5 9" id="KW-0548">Nucleotidyltransferase</keyword>
<dbReference type="Pfam" id="PF00623">
    <property type="entry name" value="RNA_pol_Rpb1_2"/>
    <property type="match status" value="2"/>
</dbReference>
<evidence type="ECO:0000259" key="10">
    <source>
        <dbReference type="SMART" id="SM00663"/>
    </source>
</evidence>
<dbReference type="Gene3D" id="2.40.40.20">
    <property type="match status" value="2"/>
</dbReference>
<dbReference type="PANTHER" id="PTHR19376">
    <property type="entry name" value="DNA-DIRECTED RNA POLYMERASE"/>
    <property type="match status" value="1"/>
</dbReference>
<dbReference type="InterPro" id="IPR042102">
    <property type="entry name" value="RNA_pol_Rpb1_3_sf"/>
</dbReference>
<proteinExistence type="inferred from homology"/>
<accession>A0ABR1ZXG3</accession>
<dbReference type="InterPro" id="IPR007080">
    <property type="entry name" value="RNA_pol_Rpb1_1"/>
</dbReference>
<dbReference type="PANTHER" id="PTHR19376:SF54">
    <property type="entry name" value="DNA-DIRECTED RNA POLYMERASE SUBUNIT BETA"/>
    <property type="match status" value="1"/>
</dbReference>
<comment type="similarity">
    <text evidence="2">Belongs to the RNA polymerase beta' chain family. RpoC1 subfamily.</text>
</comment>
<organism evidence="11 12">
    <name type="scientific">Hibiscus sabdariffa</name>
    <name type="common">roselle</name>
    <dbReference type="NCBI Taxonomy" id="183260"/>
    <lineage>
        <taxon>Eukaryota</taxon>
        <taxon>Viridiplantae</taxon>
        <taxon>Streptophyta</taxon>
        <taxon>Embryophyta</taxon>
        <taxon>Tracheophyta</taxon>
        <taxon>Spermatophyta</taxon>
        <taxon>Magnoliopsida</taxon>
        <taxon>eudicotyledons</taxon>
        <taxon>Gunneridae</taxon>
        <taxon>Pentapetalae</taxon>
        <taxon>rosids</taxon>
        <taxon>malvids</taxon>
        <taxon>Malvales</taxon>
        <taxon>Malvaceae</taxon>
        <taxon>Malvoideae</taxon>
        <taxon>Hibiscus</taxon>
    </lineage>
</organism>
<gene>
    <name evidence="11" type="ORF">V6N11_051244</name>
</gene>
<evidence type="ECO:0000313" key="12">
    <source>
        <dbReference type="Proteomes" id="UP001396334"/>
    </source>
</evidence>
<dbReference type="Gene3D" id="1.10.274.100">
    <property type="entry name" value="RNA polymerase Rpb1, domain 3"/>
    <property type="match status" value="1"/>
</dbReference>
<dbReference type="EMBL" id="JBBPBN010000516">
    <property type="protein sequence ID" value="KAK8485132.1"/>
    <property type="molecule type" value="Genomic_DNA"/>
</dbReference>
<dbReference type="Pfam" id="PF04997">
    <property type="entry name" value="RNA_pol_Rpb1_1"/>
    <property type="match status" value="1"/>
</dbReference>
<evidence type="ECO:0000256" key="3">
    <source>
        <dbReference type="ARBA" id="ARBA00022478"/>
    </source>
</evidence>
<keyword evidence="3 9" id="KW-0240">DNA-directed RNA polymerase</keyword>
<evidence type="ECO:0000256" key="2">
    <source>
        <dbReference type="ARBA" id="ARBA00007207"/>
    </source>
</evidence>
<keyword evidence="6" id="KW-0862">Zinc</keyword>
<evidence type="ECO:0000256" key="1">
    <source>
        <dbReference type="ARBA" id="ARBA00004026"/>
    </source>
</evidence>
<dbReference type="InterPro" id="IPR045867">
    <property type="entry name" value="DNA-dir_RpoC_beta_prime"/>
</dbReference>
<dbReference type="SMART" id="SM00663">
    <property type="entry name" value="RPOLA_N"/>
    <property type="match status" value="1"/>
</dbReference>
<evidence type="ECO:0000256" key="7">
    <source>
        <dbReference type="ARBA" id="ARBA00023163"/>
    </source>
</evidence>
<dbReference type="Gene3D" id="1.10.40.90">
    <property type="match status" value="1"/>
</dbReference>
<dbReference type="Proteomes" id="UP001396334">
    <property type="component" value="Unassembled WGS sequence"/>
</dbReference>
<dbReference type="SUPFAM" id="SSF64484">
    <property type="entry name" value="beta and beta-prime subunits of DNA dependent RNA-polymerase"/>
    <property type="match status" value="1"/>
</dbReference>
<reference evidence="11 12" key="1">
    <citation type="journal article" date="2024" name="G3 (Bethesda)">
        <title>Genome assembly of Hibiscus sabdariffa L. provides insights into metabolisms of medicinal natural products.</title>
        <authorList>
            <person name="Kim T."/>
        </authorList>
    </citation>
    <scope>NUCLEOTIDE SEQUENCE [LARGE SCALE GENOMIC DNA]</scope>
    <source>
        <strain evidence="11">TK-2024</strain>
        <tissue evidence="11">Old leaves</tissue>
    </source>
</reference>
<evidence type="ECO:0000256" key="8">
    <source>
        <dbReference type="ARBA" id="ARBA00048552"/>
    </source>
</evidence>
<keyword evidence="4 9" id="KW-0808">Transferase</keyword>
<dbReference type="InterPro" id="IPR000722">
    <property type="entry name" value="RNA_pol_asu"/>
</dbReference>